<dbReference type="PROSITE" id="PS50181">
    <property type="entry name" value="FBOX"/>
    <property type="match status" value="1"/>
</dbReference>
<comment type="subcellular location">
    <subcellularLocation>
        <location evidence="1">Cytoplasm</location>
        <location evidence="1">Cytoskeleton</location>
        <location evidence="1">Cilium axoneme</location>
    </subcellularLocation>
</comment>
<reference evidence="3 4" key="1">
    <citation type="journal article" date="2024" name="Nat. Commun.">
        <title>Phylogenomics reveals the evolutionary origins of lichenization in chlorophyte algae.</title>
        <authorList>
            <person name="Puginier C."/>
            <person name="Libourel C."/>
            <person name="Otte J."/>
            <person name="Skaloud P."/>
            <person name="Haon M."/>
            <person name="Grisel S."/>
            <person name="Petersen M."/>
            <person name="Berrin J.G."/>
            <person name="Delaux P.M."/>
            <person name="Dal Grande F."/>
            <person name="Keller J."/>
        </authorList>
    </citation>
    <scope>NUCLEOTIDE SEQUENCE [LARGE SCALE GENOMIC DNA]</scope>
    <source>
        <strain evidence="3 4">SAG 2036</strain>
    </source>
</reference>
<feature type="domain" description="F-box" evidence="2">
    <location>
        <begin position="5"/>
        <end position="43"/>
    </location>
</feature>
<dbReference type="InterPro" id="IPR032675">
    <property type="entry name" value="LRR_dom_sf"/>
</dbReference>
<dbReference type="SUPFAM" id="SSF81383">
    <property type="entry name" value="F-box domain"/>
    <property type="match status" value="1"/>
</dbReference>
<dbReference type="Gene3D" id="1.20.1280.50">
    <property type="match status" value="1"/>
</dbReference>
<gene>
    <name evidence="3" type="ORF">WJX73_000676</name>
</gene>
<sequence length="530" mass="59154">MNPAAVANGQLPAELLSRIFGLLPNTSLSTLREVCKAWRSAADGWIHLLSPRQIHIPRLERWHGLTICSLRRLDKAMHKKSKPPMLALLQRKEFDLLLLPFYVSPLFKGNQGSDAFHVRHFVLEGSGYRKPQQVEIRKLDEVLARTEHLVSMTLRGMVFNDKAKLAGYQNVWKFSGQLHSLSLHGCKSIPWEYMRHLELKRLHLHCPIAWDDVLTVTLKELAQLTTLEHLDFTAARRNAGERFVETAHFAALSGLQLTHLAFRDLPQLADQGLLALSALTTLRGLDVLSQHTGLTHLDIGLRDCSHSSRFVFHTWTSSSIQHMLPSLQHLSSLCLGGCNIENAGSCFSSLQGLTSLDLNCTVTDSSPYPTFTALTKLKRLGVPNCHLTVRDLACIGTIKSLAELNIAGCLQAAMHFGQLYLLTALTRLSALQNLAVLPLEALRVWKAGYPRGGEKEPSRFEKVDVKPLRLDILEADIADHEFRDGDVPRVWPVSVPRNIKSAIAHADLGYPCDLRSEAWRATKPPLATQV</sequence>
<accession>A0AAW1NVC0</accession>
<dbReference type="AlphaFoldDB" id="A0AAW1NVC0"/>
<dbReference type="GO" id="GO:0005930">
    <property type="term" value="C:axoneme"/>
    <property type="evidence" value="ECO:0007669"/>
    <property type="project" value="UniProtKB-SubCell"/>
</dbReference>
<evidence type="ECO:0000256" key="1">
    <source>
        <dbReference type="ARBA" id="ARBA00004430"/>
    </source>
</evidence>
<dbReference type="PANTHER" id="PTHR13318">
    <property type="entry name" value="PARTNER OF PAIRED, ISOFORM B-RELATED"/>
    <property type="match status" value="1"/>
</dbReference>
<dbReference type="GO" id="GO:0031146">
    <property type="term" value="P:SCF-dependent proteasomal ubiquitin-dependent protein catabolic process"/>
    <property type="evidence" value="ECO:0007669"/>
    <property type="project" value="TreeGrafter"/>
</dbReference>
<dbReference type="Proteomes" id="UP001465755">
    <property type="component" value="Unassembled WGS sequence"/>
</dbReference>
<dbReference type="PANTHER" id="PTHR13318:SF190">
    <property type="entry name" value="PARTNER OF PAIRED, ISOFORM B"/>
    <property type="match status" value="1"/>
</dbReference>
<dbReference type="InterPro" id="IPR036047">
    <property type="entry name" value="F-box-like_dom_sf"/>
</dbReference>
<dbReference type="Pfam" id="PF12937">
    <property type="entry name" value="F-box-like"/>
    <property type="match status" value="1"/>
</dbReference>
<proteinExistence type="predicted"/>
<evidence type="ECO:0000313" key="3">
    <source>
        <dbReference type="EMBL" id="KAK9794042.1"/>
    </source>
</evidence>
<evidence type="ECO:0000313" key="4">
    <source>
        <dbReference type="Proteomes" id="UP001465755"/>
    </source>
</evidence>
<dbReference type="InterPro" id="IPR001810">
    <property type="entry name" value="F-box_dom"/>
</dbReference>
<dbReference type="GO" id="GO:0019005">
    <property type="term" value="C:SCF ubiquitin ligase complex"/>
    <property type="evidence" value="ECO:0007669"/>
    <property type="project" value="TreeGrafter"/>
</dbReference>
<dbReference type="CDD" id="cd09917">
    <property type="entry name" value="F-box_SF"/>
    <property type="match status" value="1"/>
</dbReference>
<dbReference type="EMBL" id="JALJOQ010000143">
    <property type="protein sequence ID" value="KAK9794042.1"/>
    <property type="molecule type" value="Genomic_DNA"/>
</dbReference>
<dbReference type="SMART" id="SM00256">
    <property type="entry name" value="FBOX"/>
    <property type="match status" value="1"/>
</dbReference>
<dbReference type="Gene3D" id="3.80.10.10">
    <property type="entry name" value="Ribonuclease Inhibitor"/>
    <property type="match status" value="2"/>
</dbReference>
<comment type="caution">
    <text evidence="3">The sequence shown here is derived from an EMBL/GenBank/DDBJ whole genome shotgun (WGS) entry which is preliminary data.</text>
</comment>
<keyword evidence="4" id="KW-1185">Reference proteome</keyword>
<protein>
    <recommendedName>
        <fullName evidence="2">F-box domain-containing protein</fullName>
    </recommendedName>
</protein>
<name>A0AAW1NVC0_9CHLO</name>
<dbReference type="SUPFAM" id="SSF52047">
    <property type="entry name" value="RNI-like"/>
    <property type="match status" value="1"/>
</dbReference>
<evidence type="ECO:0000259" key="2">
    <source>
        <dbReference type="PROSITE" id="PS50181"/>
    </source>
</evidence>
<organism evidence="3 4">
    <name type="scientific">Symbiochloris irregularis</name>
    <dbReference type="NCBI Taxonomy" id="706552"/>
    <lineage>
        <taxon>Eukaryota</taxon>
        <taxon>Viridiplantae</taxon>
        <taxon>Chlorophyta</taxon>
        <taxon>core chlorophytes</taxon>
        <taxon>Trebouxiophyceae</taxon>
        <taxon>Trebouxiales</taxon>
        <taxon>Trebouxiaceae</taxon>
        <taxon>Symbiochloris</taxon>
    </lineage>
</organism>